<dbReference type="PROSITE" id="PS51257">
    <property type="entry name" value="PROKAR_LIPOPROTEIN"/>
    <property type="match status" value="1"/>
</dbReference>
<gene>
    <name evidence="5" type="ORF">SAMN05192529_101156</name>
</gene>
<feature type="binding site" evidence="2">
    <location>
        <position position="165"/>
    </location>
    <ligand>
        <name>Cu cation</name>
        <dbReference type="ChEBI" id="CHEBI:23378"/>
    </ligand>
</feature>
<evidence type="ECO:0000256" key="1">
    <source>
        <dbReference type="ARBA" id="ARBA00010996"/>
    </source>
</evidence>
<feature type="chain" id="PRO_5011535979" evidence="4">
    <location>
        <begin position="24"/>
        <end position="203"/>
    </location>
</feature>
<name>A0A1H3VK15_9BACT</name>
<feature type="binding site" evidence="2">
    <location>
        <position position="82"/>
    </location>
    <ligand>
        <name>Cu cation</name>
        <dbReference type="ChEBI" id="CHEBI:23378"/>
    </ligand>
</feature>
<dbReference type="InterPro" id="IPR036249">
    <property type="entry name" value="Thioredoxin-like_sf"/>
</dbReference>
<evidence type="ECO:0000256" key="4">
    <source>
        <dbReference type="SAM" id="SignalP"/>
    </source>
</evidence>
<dbReference type="SUPFAM" id="SSF52833">
    <property type="entry name" value="Thioredoxin-like"/>
    <property type="match status" value="1"/>
</dbReference>
<keyword evidence="3" id="KW-1015">Disulfide bond</keyword>
<dbReference type="STRING" id="551991.SAMN05192529_101156"/>
<dbReference type="Pfam" id="PF02630">
    <property type="entry name" value="SCO1-SenC"/>
    <property type="match status" value="1"/>
</dbReference>
<feature type="binding site" evidence="2">
    <location>
        <position position="78"/>
    </location>
    <ligand>
        <name>Cu cation</name>
        <dbReference type="ChEBI" id="CHEBI:23378"/>
    </ligand>
</feature>
<dbReference type="Proteomes" id="UP000199041">
    <property type="component" value="Unassembled WGS sequence"/>
</dbReference>
<dbReference type="AlphaFoldDB" id="A0A1H3VK15"/>
<keyword evidence="6" id="KW-1185">Reference proteome</keyword>
<dbReference type="InterPro" id="IPR003782">
    <property type="entry name" value="SCO1/SenC"/>
</dbReference>
<dbReference type="EMBL" id="FNQY01000001">
    <property type="protein sequence ID" value="SDZ74452.1"/>
    <property type="molecule type" value="Genomic_DNA"/>
</dbReference>
<dbReference type="Gene3D" id="3.40.30.10">
    <property type="entry name" value="Glutaredoxin"/>
    <property type="match status" value="1"/>
</dbReference>
<keyword evidence="2" id="KW-0479">Metal-binding</keyword>
<dbReference type="PANTHER" id="PTHR12151:SF25">
    <property type="entry name" value="LINALOOL DEHYDRATASE_ISOMERASE DOMAIN-CONTAINING PROTEIN"/>
    <property type="match status" value="1"/>
</dbReference>
<reference evidence="5 6" key="1">
    <citation type="submission" date="2016-10" db="EMBL/GenBank/DDBJ databases">
        <authorList>
            <person name="de Groot N.N."/>
        </authorList>
    </citation>
    <scope>NUCLEOTIDE SEQUENCE [LARGE SCALE GENOMIC DNA]</scope>
    <source>
        <strain evidence="5 6">Vu-144</strain>
    </source>
</reference>
<comment type="similarity">
    <text evidence="1">Belongs to the SCO1/2 family.</text>
</comment>
<evidence type="ECO:0000313" key="5">
    <source>
        <dbReference type="EMBL" id="SDZ74452.1"/>
    </source>
</evidence>
<feature type="signal peptide" evidence="4">
    <location>
        <begin position="1"/>
        <end position="23"/>
    </location>
</feature>
<feature type="disulfide bond" description="Redox-active" evidence="3">
    <location>
        <begin position="78"/>
        <end position="82"/>
    </location>
</feature>
<dbReference type="RefSeq" id="WP_170831091.1">
    <property type="nucleotide sequence ID" value="NZ_FNQY01000001.1"/>
</dbReference>
<evidence type="ECO:0000313" key="6">
    <source>
        <dbReference type="Proteomes" id="UP000199041"/>
    </source>
</evidence>
<dbReference type="GO" id="GO:0046872">
    <property type="term" value="F:metal ion binding"/>
    <property type="evidence" value="ECO:0007669"/>
    <property type="project" value="UniProtKB-KW"/>
</dbReference>
<protein>
    <submittedName>
        <fullName evidence="5">Protein SCO1/2</fullName>
    </submittedName>
</protein>
<dbReference type="PANTHER" id="PTHR12151">
    <property type="entry name" value="ELECTRON TRANSPORT PROTIN SCO1/SENC FAMILY MEMBER"/>
    <property type="match status" value="1"/>
</dbReference>
<keyword evidence="4" id="KW-0732">Signal</keyword>
<proteinExistence type="inferred from homology"/>
<sequence>MRNIKFLIILLTCLLLACNNATKSVSEDKVARTTQNSDISANSIYLSREEWTNQDGQQMPLDDLSGKVQVIAMIFTSCGYACPQLVENMRAIELALPAEILNQVHFTLVSFDTQSDSAATLKLYASQKHLDKNWTLLHGSQDQVRMLSMLLEVKYSKLALGGFNHTNQIAILNQKGEIVKKIQGLDVHTKEGLEAIEAITLKK</sequence>
<dbReference type="CDD" id="cd02968">
    <property type="entry name" value="SCO"/>
    <property type="match status" value="1"/>
</dbReference>
<keyword evidence="2" id="KW-0186">Copper</keyword>
<organism evidence="5 6">
    <name type="scientific">Arachidicoccus rhizosphaerae</name>
    <dbReference type="NCBI Taxonomy" id="551991"/>
    <lineage>
        <taxon>Bacteria</taxon>
        <taxon>Pseudomonadati</taxon>
        <taxon>Bacteroidota</taxon>
        <taxon>Chitinophagia</taxon>
        <taxon>Chitinophagales</taxon>
        <taxon>Chitinophagaceae</taxon>
        <taxon>Arachidicoccus</taxon>
    </lineage>
</organism>
<evidence type="ECO:0000256" key="3">
    <source>
        <dbReference type="PIRSR" id="PIRSR603782-2"/>
    </source>
</evidence>
<evidence type="ECO:0000256" key="2">
    <source>
        <dbReference type="PIRSR" id="PIRSR603782-1"/>
    </source>
</evidence>
<accession>A0A1H3VK15</accession>